<dbReference type="Proteomes" id="UP000077202">
    <property type="component" value="Unassembled WGS sequence"/>
</dbReference>
<dbReference type="PANTHER" id="PTHR10552">
    <property type="entry name" value="U2 SMALL NUCLEAR RIBONUCLEOPROTEIN A"/>
    <property type="match status" value="1"/>
</dbReference>
<evidence type="ECO:0000256" key="2">
    <source>
        <dbReference type="ARBA" id="ARBA00022614"/>
    </source>
</evidence>
<evidence type="ECO:0000256" key="5">
    <source>
        <dbReference type="ARBA" id="ARBA00024196"/>
    </source>
</evidence>
<dbReference type="Proteomes" id="UP001162541">
    <property type="component" value="Chromosome 1"/>
</dbReference>
<dbReference type="GO" id="GO:0005634">
    <property type="term" value="C:nucleus"/>
    <property type="evidence" value="ECO:0007669"/>
    <property type="project" value="UniProtKB-SubCell"/>
</dbReference>
<reference evidence="10" key="3">
    <citation type="journal article" date="2020" name="Curr. Biol.">
        <title>Chromatin organization in early land plants reveals an ancestral association between H3K27me3, transposons, and constitutive heterochromatin.</title>
        <authorList>
            <person name="Montgomery S.A."/>
            <person name="Tanizawa Y."/>
            <person name="Galik B."/>
            <person name="Wang N."/>
            <person name="Ito T."/>
            <person name="Mochizuki T."/>
            <person name="Akimcheva S."/>
            <person name="Bowman J.L."/>
            <person name="Cognat V."/>
            <person name="Marechal-Drouard L."/>
            <person name="Ekker H."/>
            <person name="Hong S.F."/>
            <person name="Kohchi T."/>
            <person name="Lin S.S."/>
            <person name="Liu L.D."/>
            <person name="Nakamura Y."/>
            <person name="Valeeva L.R."/>
            <person name="Shakirov E.V."/>
            <person name="Shippen D.E."/>
            <person name="Wei W.L."/>
            <person name="Yagura M."/>
            <person name="Yamaoka S."/>
            <person name="Yamato K.T."/>
            <person name="Liu C."/>
            <person name="Berger F."/>
        </authorList>
    </citation>
    <scope>NUCLEOTIDE SEQUENCE [LARGE SCALE GENOMIC DNA]</scope>
    <source>
        <strain evidence="10">Tak-1</strain>
    </source>
</reference>
<accession>A0A176WLG5</accession>
<evidence type="ECO:0000313" key="7">
    <source>
        <dbReference type="EMBL" id="BBM98197.1"/>
    </source>
</evidence>
<dbReference type="AlphaFoldDB" id="A0A176WLG5"/>
<keyword evidence="4" id="KW-0539">Nucleus</keyword>
<dbReference type="EMBL" id="LVLJ01000653">
    <property type="protein sequence ID" value="OAE33471.1"/>
    <property type="molecule type" value="Genomic_DNA"/>
</dbReference>
<protein>
    <recommendedName>
        <fullName evidence="11">U2A'/phosphoprotein 32 family A C-terminal domain-containing protein</fullName>
    </recommendedName>
</protein>
<evidence type="ECO:0008006" key="11">
    <source>
        <dbReference type="Google" id="ProtNLM"/>
    </source>
</evidence>
<evidence type="ECO:0000313" key="10">
    <source>
        <dbReference type="Proteomes" id="UP001162541"/>
    </source>
</evidence>
<name>A0A176WLG5_MARPO</name>
<dbReference type="EMBL" id="AP019866">
    <property type="protein sequence ID" value="BBM98197.1"/>
    <property type="molecule type" value="Genomic_DNA"/>
</dbReference>
<feature type="compositionally biased region" description="Basic and acidic residues" evidence="6">
    <location>
        <begin position="262"/>
        <end position="272"/>
    </location>
</feature>
<dbReference type="PANTHER" id="PTHR10552:SF6">
    <property type="entry name" value="U2 SMALL NUCLEAR RIBONUCLEOPROTEIN A"/>
    <property type="match status" value="1"/>
</dbReference>
<evidence type="ECO:0000256" key="6">
    <source>
        <dbReference type="SAM" id="MobiDB-lite"/>
    </source>
</evidence>
<feature type="region of interest" description="Disordered" evidence="6">
    <location>
        <begin position="233"/>
        <end position="272"/>
    </location>
</feature>
<gene>
    <name evidence="8" type="ORF">AXG93_3822s1270</name>
    <name evidence="7" type="ORF">Mp_1g11620</name>
</gene>
<sequence>MVRLTADLILRSPQYFNAVRERELDLRGNKIAAIENLGATEDQYDSIDLSDNEIVKLENFPYLKRLTTLLVNNNRIARINPSIGVSLPKLQTLILTNNRILNLADLDPIATLLNLHTLSLLDNNVTKQPSYRLFLIHKLPKLRLLDFKKVKNKERLEAKKMFGTKGAEAEAKKITAKTFVPGEVAPSVEPPQPEEAPRTGPTPEQMVAIKAAIANSQTLEEVARLEKALRTGQLPADLILTGDEDLRKPKTDGPVLESPAEEPEKVESMEED</sequence>
<evidence type="ECO:0000256" key="4">
    <source>
        <dbReference type="ARBA" id="ARBA00023242"/>
    </source>
</evidence>
<organism evidence="8 9">
    <name type="scientific">Marchantia polymorpha subsp. ruderalis</name>
    <dbReference type="NCBI Taxonomy" id="1480154"/>
    <lineage>
        <taxon>Eukaryota</taxon>
        <taxon>Viridiplantae</taxon>
        <taxon>Streptophyta</taxon>
        <taxon>Embryophyta</taxon>
        <taxon>Marchantiophyta</taxon>
        <taxon>Marchantiopsida</taxon>
        <taxon>Marchantiidae</taxon>
        <taxon>Marchantiales</taxon>
        <taxon>Marchantiaceae</taxon>
        <taxon>Marchantia</taxon>
    </lineage>
</organism>
<reference evidence="7" key="2">
    <citation type="journal article" date="2019" name="Curr. Biol.">
        <title>Chromatin organization in early land plants reveals an ancestral association between H3K27me3, transposons, and constitutive heterochromatin.</title>
        <authorList>
            <person name="Montgomery S.A."/>
            <person name="Tanizawa Y."/>
            <person name="Galik B."/>
            <person name="Wang N."/>
            <person name="Ito T."/>
            <person name="Mochizuki T."/>
            <person name="Akimcheva S."/>
            <person name="Bowman J."/>
            <person name="Cognat V."/>
            <person name="Drouard L."/>
            <person name="Ekker H."/>
            <person name="Houng S."/>
            <person name="Kohchi T."/>
            <person name="Lin S."/>
            <person name="Liu L.D."/>
            <person name="Nakamura Y."/>
            <person name="Valeeva L.R."/>
            <person name="Shakirov E.V."/>
            <person name="Shippen D.E."/>
            <person name="Wei W."/>
            <person name="Yagura M."/>
            <person name="Yamaoka S."/>
            <person name="Yamato K.T."/>
            <person name="Liu C."/>
            <person name="Berger F."/>
        </authorList>
    </citation>
    <scope>NUCLEOTIDE SEQUENCE [LARGE SCALE GENOMIC DNA]</scope>
    <source>
        <strain evidence="7">Tak-1</strain>
    </source>
</reference>
<keyword evidence="2" id="KW-0433">Leucine-rich repeat</keyword>
<dbReference type="GO" id="GO:0030620">
    <property type="term" value="F:U2 snRNA binding"/>
    <property type="evidence" value="ECO:0007669"/>
    <property type="project" value="InterPro"/>
</dbReference>
<dbReference type="FunFam" id="3.80.10.10:FF:000026">
    <property type="entry name" value="U2 small nuclear ribonucleoprotein A"/>
    <property type="match status" value="1"/>
</dbReference>
<dbReference type="PROSITE" id="PS51450">
    <property type="entry name" value="LRR"/>
    <property type="match status" value="1"/>
</dbReference>
<comment type="similarity">
    <text evidence="5">Belongs to the U2 small nuclear ribonucleoprotein A family.</text>
</comment>
<dbReference type="SUPFAM" id="SSF52058">
    <property type="entry name" value="L domain-like"/>
    <property type="match status" value="1"/>
</dbReference>
<evidence type="ECO:0000256" key="1">
    <source>
        <dbReference type="ARBA" id="ARBA00004123"/>
    </source>
</evidence>
<keyword evidence="9" id="KW-1185">Reference proteome</keyword>
<dbReference type="InterPro" id="IPR001611">
    <property type="entry name" value="Leu-rich_rpt"/>
</dbReference>
<dbReference type="InterPro" id="IPR032675">
    <property type="entry name" value="LRR_dom_sf"/>
</dbReference>
<dbReference type="InterPro" id="IPR044640">
    <property type="entry name" value="RU2A"/>
</dbReference>
<evidence type="ECO:0000313" key="9">
    <source>
        <dbReference type="Proteomes" id="UP000077202"/>
    </source>
</evidence>
<reference evidence="8 9" key="1">
    <citation type="submission" date="2016-03" db="EMBL/GenBank/DDBJ databases">
        <title>Mechanisms controlling the formation of the plant cell surface in tip-growing cells are functionally conserved among land plants.</title>
        <authorList>
            <person name="Honkanen S."/>
            <person name="Jones V.A."/>
            <person name="Morieri G."/>
            <person name="Champion C."/>
            <person name="Hetherington A.J."/>
            <person name="Kelly S."/>
            <person name="Saint-Marcoux D."/>
            <person name="Proust H."/>
            <person name="Prescott H."/>
            <person name="Dolan L."/>
        </authorList>
    </citation>
    <scope>NUCLEOTIDE SEQUENCE [LARGE SCALE GENOMIC DNA]</scope>
    <source>
        <strain evidence="9">cv. Tak-1 and cv. Tak-2</strain>
        <tissue evidence="8">Whole gametophyte</tissue>
    </source>
</reference>
<feature type="region of interest" description="Disordered" evidence="6">
    <location>
        <begin position="181"/>
        <end position="202"/>
    </location>
</feature>
<dbReference type="GO" id="GO:0000398">
    <property type="term" value="P:mRNA splicing, via spliceosome"/>
    <property type="evidence" value="ECO:0007669"/>
    <property type="project" value="InterPro"/>
</dbReference>
<evidence type="ECO:0000256" key="3">
    <source>
        <dbReference type="ARBA" id="ARBA00022737"/>
    </source>
</evidence>
<dbReference type="Pfam" id="PF14580">
    <property type="entry name" value="LRR_9"/>
    <property type="match status" value="1"/>
</dbReference>
<keyword evidence="3" id="KW-0677">Repeat</keyword>
<comment type="subcellular location">
    <subcellularLocation>
        <location evidence="1">Nucleus</location>
    </subcellularLocation>
</comment>
<proteinExistence type="inferred from homology"/>
<dbReference type="Gene3D" id="3.80.10.10">
    <property type="entry name" value="Ribonuclease Inhibitor"/>
    <property type="match status" value="1"/>
</dbReference>
<evidence type="ECO:0000313" key="8">
    <source>
        <dbReference type="EMBL" id="OAE33471.1"/>
    </source>
</evidence>